<evidence type="ECO:0000256" key="2">
    <source>
        <dbReference type="SAM" id="MobiDB-lite"/>
    </source>
</evidence>
<proteinExistence type="predicted"/>
<feature type="compositionally biased region" description="Low complexity" evidence="2">
    <location>
        <begin position="78"/>
        <end position="89"/>
    </location>
</feature>
<dbReference type="InterPro" id="IPR036179">
    <property type="entry name" value="Ig-like_dom_sf"/>
</dbReference>
<dbReference type="PROSITE" id="PS50835">
    <property type="entry name" value="IG_LIKE"/>
    <property type="match status" value="2"/>
</dbReference>
<protein>
    <recommendedName>
        <fullName evidence="3">Ig-like domain-containing protein</fullName>
    </recommendedName>
</protein>
<feature type="domain" description="Ig-like" evidence="3">
    <location>
        <begin position="107"/>
        <end position="216"/>
    </location>
</feature>
<dbReference type="EMBL" id="JACVVK020000002">
    <property type="protein sequence ID" value="KAK7508366.1"/>
    <property type="molecule type" value="Genomic_DNA"/>
</dbReference>
<sequence length="328" mass="35728">KLRARPPHAAVTTAIYVTNVSPGRSKAKKSLNAPTCRERVSACVVCTTVSLVIETRSSARVGALLARFPCPQGPPRSPSASSSPSGRVSPCRRKAVTPDYVFCRSQPSSGSITLLSVGLGVSVARGLRITSPPRSQTVLNNKRLKLPCKAQGGDLPITIKWFHNGSELFKLGENYRISDRTGALRFTQVKVSNRGAYQCKAKNGFEEVYSNPIHLTVHAEAEIIHPMQPQLSVYFGMEATLICEAVGIPMPTIQWRKDGVSITEPDYGLHGVLRVEEKLPTAISRRSVLYINATTSAEFECEAVNKHVEGITVVSRKYHLTVKPPLGK</sequence>
<dbReference type="InterPro" id="IPR003599">
    <property type="entry name" value="Ig_sub"/>
</dbReference>
<keyword evidence="5" id="KW-1185">Reference proteome</keyword>
<dbReference type="SUPFAM" id="SSF48726">
    <property type="entry name" value="Immunoglobulin"/>
    <property type="match status" value="2"/>
</dbReference>
<evidence type="ECO:0000313" key="5">
    <source>
        <dbReference type="Proteomes" id="UP001519460"/>
    </source>
</evidence>
<dbReference type="InterPro" id="IPR003598">
    <property type="entry name" value="Ig_sub2"/>
</dbReference>
<dbReference type="SMART" id="SM00408">
    <property type="entry name" value="IGc2"/>
    <property type="match status" value="2"/>
</dbReference>
<feature type="non-terminal residue" evidence="4">
    <location>
        <position position="1"/>
    </location>
</feature>
<feature type="domain" description="Ig-like" evidence="3">
    <location>
        <begin position="226"/>
        <end position="321"/>
    </location>
</feature>
<dbReference type="AlphaFoldDB" id="A0ABD0MB28"/>
<dbReference type="Gene3D" id="2.60.40.10">
    <property type="entry name" value="Immunoglobulins"/>
    <property type="match status" value="2"/>
</dbReference>
<evidence type="ECO:0000313" key="4">
    <source>
        <dbReference type="EMBL" id="KAK7508366.1"/>
    </source>
</evidence>
<comment type="caution">
    <text evidence="4">The sequence shown here is derived from an EMBL/GenBank/DDBJ whole genome shotgun (WGS) entry which is preliminary data.</text>
</comment>
<reference evidence="4 5" key="1">
    <citation type="journal article" date="2023" name="Sci. Data">
        <title>Genome assembly of the Korean intertidal mud-creeper Batillaria attramentaria.</title>
        <authorList>
            <person name="Patra A.K."/>
            <person name="Ho P.T."/>
            <person name="Jun S."/>
            <person name="Lee S.J."/>
            <person name="Kim Y."/>
            <person name="Won Y.J."/>
        </authorList>
    </citation>
    <scope>NUCLEOTIDE SEQUENCE [LARGE SCALE GENOMIC DNA]</scope>
    <source>
        <strain evidence="4">Wonlab-2016</strain>
    </source>
</reference>
<evidence type="ECO:0000256" key="1">
    <source>
        <dbReference type="ARBA" id="ARBA00023319"/>
    </source>
</evidence>
<evidence type="ECO:0000259" key="3">
    <source>
        <dbReference type="PROSITE" id="PS50835"/>
    </source>
</evidence>
<dbReference type="Proteomes" id="UP001519460">
    <property type="component" value="Unassembled WGS sequence"/>
</dbReference>
<dbReference type="InterPro" id="IPR013783">
    <property type="entry name" value="Ig-like_fold"/>
</dbReference>
<feature type="region of interest" description="Disordered" evidence="2">
    <location>
        <begin position="71"/>
        <end position="91"/>
    </location>
</feature>
<dbReference type="SMART" id="SM00409">
    <property type="entry name" value="IG"/>
    <property type="match status" value="2"/>
</dbReference>
<organism evidence="4 5">
    <name type="scientific">Batillaria attramentaria</name>
    <dbReference type="NCBI Taxonomy" id="370345"/>
    <lineage>
        <taxon>Eukaryota</taxon>
        <taxon>Metazoa</taxon>
        <taxon>Spiralia</taxon>
        <taxon>Lophotrochozoa</taxon>
        <taxon>Mollusca</taxon>
        <taxon>Gastropoda</taxon>
        <taxon>Caenogastropoda</taxon>
        <taxon>Sorbeoconcha</taxon>
        <taxon>Cerithioidea</taxon>
        <taxon>Batillariidae</taxon>
        <taxon>Batillaria</taxon>
    </lineage>
</organism>
<keyword evidence="1" id="KW-0393">Immunoglobulin domain</keyword>
<dbReference type="PANTHER" id="PTHR10075">
    <property type="entry name" value="BASIGIN RELATED"/>
    <property type="match status" value="1"/>
</dbReference>
<dbReference type="Pfam" id="PF13927">
    <property type="entry name" value="Ig_3"/>
    <property type="match status" value="2"/>
</dbReference>
<dbReference type="PANTHER" id="PTHR10075:SF100">
    <property type="entry name" value="FASCICLIN-2"/>
    <property type="match status" value="1"/>
</dbReference>
<accession>A0ABD0MB28</accession>
<gene>
    <name evidence="4" type="ORF">BaRGS_00000605</name>
</gene>
<name>A0ABD0MB28_9CAEN</name>
<dbReference type="InterPro" id="IPR007110">
    <property type="entry name" value="Ig-like_dom"/>
</dbReference>